<organism evidence="1 2">
    <name type="scientific">Dictyocaulus viviparus</name>
    <name type="common">Bovine lungworm</name>
    <dbReference type="NCBI Taxonomy" id="29172"/>
    <lineage>
        <taxon>Eukaryota</taxon>
        <taxon>Metazoa</taxon>
        <taxon>Ecdysozoa</taxon>
        <taxon>Nematoda</taxon>
        <taxon>Chromadorea</taxon>
        <taxon>Rhabditida</taxon>
        <taxon>Rhabditina</taxon>
        <taxon>Rhabditomorpha</taxon>
        <taxon>Strongyloidea</taxon>
        <taxon>Metastrongylidae</taxon>
        <taxon>Dictyocaulus</taxon>
    </lineage>
</organism>
<dbReference type="EMBL" id="KN716393">
    <property type="protein sequence ID" value="KJH45690.1"/>
    <property type="molecule type" value="Genomic_DNA"/>
</dbReference>
<evidence type="ECO:0000313" key="2">
    <source>
        <dbReference type="Proteomes" id="UP000053766"/>
    </source>
</evidence>
<protein>
    <submittedName>
        <fullName evidence="1">Uncharacterized protein</fullName>
    </submittedName>
</protein>
<name>A0A0D8XME8_DICVI</name>
<gene>
    <name evidence="1" type="ORF">DICVIV_08273</name>
</gene>
<evidence type="ECO:0000313" key="1">
    <source>
        <dbReference type="EMBL" id="KJH45690.1"/>
    </source>
</evidence>
<accession>A0A0D8XME8</accession>
<proteinExistence type="predicted"/>
<dbReference type="Proteomes" id="UP000053766">
    <property type="component" value="Unassembled WGS sequence"/>
</dbReference>
<keyword evidence="2" id="KW-1185">Reference proteome</keyword>
<reference evidence="1 2" key="1">
    <citation type="submission" date="2013-11" db="EMBL/GenBank/DDBJ databases">
        <title>Draft genome of the bovine lungworm Dictyocaulus viviparus.</title>
        <authorList>
            <person name="Mitreva M."/>
        </authorList>
    </citation>
    <scope>NUCLEOTIDE SEQUENCE [LARGE SCALE GENOMIC DNA]</scope>
    <source>
        <strain evidence="1 2">HannoverDv2000</strain>
    </source>
</reference>
<sequence>MSGLNTSVLLYTNNNITPRKSIQYREKKIQYNQYDNSKWRSKVMDSSSIPFLMVINEDRTNMKQKA</sequence>
<reference evidence="2" key="2">
    <citation type="journal article" date="2016" name="Sci. Rep.">
        <title>Dictyocaulus viviparus genome, variome and transcriptome elucidate lungworm biology and support future intervention.</title>
        <authorList>
            <person name="McNulty S.N."/>
            <person name="Strube C."/>
            <person name="Rosa B.A."/>
            <person name="Martin J.C."/>
            <person name="Tyagi R."/>
            <person name="Choi Y.J."/>
            <person name="Wang Q."/>
            <person name="Hallsworth Pepin K."/>
            <person name="Zhang X."/>
            <person name="Ozersky P."/>
            <person name="Wilson R.K."/>
            <person name="Sternberg P.W."/>
            <person name="Gasser R.B."/>
            <person name="Mitreva M."/>
        </authorList>
    </citation>
    <scope>NUCLEOTIDE SEQUENCE [LARGE SCALE GENOMIC DNA]</scope>
    <source>
        <strain evidence="2">HannoverDv2000</strain>
    </source>
</reference>
<dbReference type="AlphaFoldDB" id="A0A0D8XME8"/>